<feature type="chain" id="PRO_5006387552" evidence="1">
    <location>
        <begin position="24"/>
        <end position="172"/>
    </location>
</feature>
<dbReference type="EMBL" id="CH964251">
    <property type="protein sequence ID" value="KRF99735.1"/>
    <property type="molecule type" value="Genomic_DNA"/>
</dbReference>
<dbReference type="Proteomes" id="UP000007798">
    <property type="component" value="Unassembled WGS sequence"/>
</dbReference>
<organism evidence="2 3">
    <name type="scientific">Drosophila willistoni</name>
    <name type="common">Fruit fly</name>
    <dbReference type="NCBI Taxonomy" id="7260"/>
    <lineage>
        <taxon>Eukaryota</taxon>
        <taxon>Metazoa</taxon>
        <taxon>Ecdysozoa</taxon>
        <taxon>Arthropoda</taxon>
        <taxon>Hexapoda</taxon>
        <taxon>Insecta</taxon>
        <taxon>Pterygota</taxon>
        <taxon>Neoptera</taxon>
        <taxon>Endopterygota</taxon>
        <taxon>Diptera</taxon>
        <taxon>Brachycera</taxon>
        <taxon>Muscomorpha</taxon>
        <taxon>Ephydroidea</taxon>
        <taxon>Drosophilidae</taxon>
        <taxon>Drosophila</taxon>
        <taxon>Sophophora</taxon>
    </lineage>
</organism>
<gene>
    <name evidence="2" type="primary">Dwil\GK27159</name>
    <name evidence="2" type="ORF">Dwil_GK27159</name>
</gene>
<protein>
    <submittedName>
        <fullName evidence="2">Uncharacterized protein</fullName>
    </submittedName>
</protein>
<accession>A0A0Q9X6B2</accession>
<reference evidence="2 3" key="1">
    <citation type="journal article" date="2007" name="Nature">
        <title>Evolution of genes and genomes on the Drosophila phylogeny.</title>
        <authorList>
            <consortium name="Drosophila 12 Genomes Consortium"/>
            <person name="Clark A.G."/>
            <person name="Eisen M.B."/>
            <person name="Smith D.R."/>
            <person name="Bergman C.M."/>
            <person name="Oliver B."/>
            <person name="Markow T.A."/>
            <person name="Kaufman T.C."/>
            <person name="Kellis M."/>
            <person name="Gelbart W."/>
            <person name="Iyer V.N."/>
            <person name="Pollard D.A."/>
            <person name="Sackton T.B."/>
            <person name="Larracuente A.M."/>
            <person name="Singh N.D."/>
            <person name="Abad J.P."/>
            <person name="Abt D.N."/>
            <person name="Adryan B."/>
            <person name="Aguade M."/>
            <person name="Akashi H."/>
            <person name="Anderson W.W."/>
            <person name="Aquadro C.F."/>
            <person name="Ardell D.H."/>
            <person name="Arguello R."/>
            <person name="Artieri C.G."/>
            <person name="Barbash D.A."/>
            <person name="Barker D."/>
            <person name="Barsanti P."/>
            <person name="Batterham P."/>
            <person name="Batzoglou S."/>
            <person name="Begun D."/>
            <person name="Bhutkar A."/>
            <person name="Blanco E."/>
            <person name="Bosak S.A."/>
            <person name="Bradley R.K."/>
            <person name="Brand A.D."/>
            <person name="Brent M.R."/>
            <person name="Brooks A.N."/>
            <person name="Brown R.H."/>
            <person name="Butlin R.K."/>
            <person name="Caggese C."/>
            <person name="Calvi B.R."/>
            <person name="Bernardo de Carvalho A."/>
            <person name="Caspi A."/>
            <person name="Castrezana S."/>
            <person name="Celniker S.E."/>
            <person name="Chang J.L."/>
            <person name="Chapple C."/>
            <person name="Chatterji S."/>
            <person name="Chinwalla A."/>
            <person name="Civetta A."/>
            <person name="Clifton S.W."/>
            <person name="Comeron J.M."/>
            <person name="Costello J.C."/>
            <person name="Coyne J.A."/>
            <person name="Daub J."/>
            <person name="David R.G."/>
            <person name="Delcher A.L."/>
            <person name="Delehaunty K."/>
            <person name="Do C.B."/>
            <person name="Ebling H."/>
            <person name="Edwards K."/>
            <person name="Eickbush T."/>
            <person name="Evans J.D."/>
            <person name="Filipski A."/>
            <person name="Findeiss S."/>
            <person name="Freyhult E."/>
            <person name="Fulton L."/>
            <person name="Fulton R."/>
            <person name="Garcia A.C."/>
            <person name="Gardiner A."/>
            <person name="Garfield D.A."/>
            <person name="Garvin B.E."/>
            <person name="Gibson G."/>
            <person name="Gilbert D."/>
            <person name="Gnerre S."/>
            <person name="Godfrey J."/>
            <person name="Good R."/>
            <person name="Gotea V."/>
            <person name="Gravely B."/>
            <person name="Greenberg A.J."/>
            <person name="Griffiths-Jones S."/>
            <person name="Gross S."/>
            <person name="Guigo R."/>
            <person name="Gustafson E.A."/>
            <person name="Haerty W."/>
            <person name="Hahn M.W."/>
            <person name="Halligan D.L."/>
            <person name="Halpern A.L."/>
            <person name="Halter G.M."/>
            <person name="Han M.V."/>
            <person name="Heger A."/>
            <person name="Hillier L."/>
            <person name="Hinrichs A.S."/>
            <person name="Holmes I."/>
            <person name="Hoskins R.A."/>
            <person name="Hubisz M.J."/>
            <person name="Hultmark D."/>
            <person name="Huntley M.A."/>
            <person name="Jaffe D.B."/>
            <person name="Jagadeeshan S."/>
            <person name="Jeck W.R."/>
            <person name="Johnson J."/>
            <person name="Jones C.D."/>
            <person name="Jordan W.C."/>
            <person name="Karpen G.H."/>
            <person name="Kataoka E."/>
            <person name="Keightley P.D."/>
            <person name="Kheradpour P."/>
            <person name="Kirkness E.F."/>
            <person name="Koerich L.B."/>
            <person name="Kristiansen K."/>
            <person name="Kudrna D."/>
            <person name="Kulathinal R.J."/>
            <person name="Kumar S."/>
            <person name="Kwok R."/>
            <person name="Lander E."/>
            <person name="Langley C.H."/>
            <person name="Lapoint R."/>
            <person name="Lazzaro B.P."/>
            <person name="Lee S.J."/>
            <person name="Levesque L."/>
            <person name="Li R."/>
            <person name="Lin C.F."/>
            <person name="Lin M.F."/>
            <person name="Lindblad-Toh K."/>
            <person name="Llopart A."/>
            <person name="Long M."/>
            <person name="Low L."/>
            <person name="Lozovsky E."/>
            <person name="Lu J."/>
            <person name="Luo M."/>
            <person name="Machado C.A."/>
            <person name="Makalowski W."/>
            <person name="Marzo M."/>
            <person name="Matsuda M."/>
            <person name="Matzkin L."/>
            <person name="McAllister B."/>
            <person name="McBride C.S."/>
            <person name="McKernan B."/>
            <person name="McKernan K."/>
            <person name="Mendez-Lago M."/>
            <person name="Minx P."/>
            <person name="Mollenhauer M.U."/>
            <person name="Montooth K."/>
            <person name="Mount S.M."/>
            <person name="Mu X."/>
            <person name="Myers E."/>
            <person name="Negre B."/>
            <person name="Newfeld S."/>
            <person name="Nielsen R."/>
            <person name="Noor M.A."/>
            <person name="O'Grady P."/>
            <person name="Pachter L."/>
            <person name="Papaceit M."/>
            <person name="Parisi M.J."/>
            <person name="Parisi M."/>
            <person name="Parts L."/>
            <person name="Pedersen J.S."/>
            <person name="Pesole G."/>
            <person name="Phillippy A.M."/>
            <person name="Ponting C.P."/>
            <person name="Pop M."/>
            <person name="Porcelli D."/>
            <person name="Powell J.R."/>
            <person name="Prohaska S."/>
            <person name="Pruitt K."/>
            <person name="Puig M."/>
            <person name="Quesneville H."/>
            <person name="Ram K.R."/>
            <person name="Rand D."/>
            <person name="Rasmussen M.D."/>
            <person name="Reed L.K."/>
            <person name="Reenan R."/>
            <person name="Reily A."/>
            <person name="Remington K.A."/>
            <person name="Rieger T.T."/>
            <person name="Ritchie M.G."/>
            <person name="Robin C."/>
            <person name="Rogers Y.H."/>
            <person name="Rohde C."/>
            <person name="Rozas J."/>
            <person name="Rubenfield M.J."/>
            <person name="Ruiz A."/>
            <person name="Russo S."/>
            <person name="Salzberg S.L."/>
            <person name="Sanchez-Gracia A."/>
            <person name="Saranga D.J."/>
            <person name="Sato H."/>
            <person name="Schaeffer S.W."/>
            <person name="Schatz M.C."/>
            <person name="Schlenke T."/>
            <person name="Schwartz R."/>
            <person name="Segarra C."/>
            <person name="Singh R.S."/>
            <person name="Sirot L."/>
            <person name="Sirota M."/>
            <person name="Sisneros N.B."/>
            <person name="Smith C.D."/>
            <person name="Smith T.F."/>
            <person name="Spieth J."/>
            <person name="Stage D.E."/>
            <person name="Stark A."/>
            <person name="Stephan W."/>
            <person name="Strausberg R.L."/>
            <person name="Strempel S."/>
            <person name="Sturgill D."/>
            <person name="Sutton G."/>
            <person name="Sutton G.G."/>
            <person name="Tao W."/>
            <person name="Teichmann S."/>
            <person name="Tobari Y.N."/>
            <person name="Tomimura Y."/>
            <person name="Tsolas J.M."/>
            <person name="Valente V.L."/>
            <person name="Venter E."/>
            <person name="Venter J.C."/>
            <person name="Vicario S."/>
            <person name="Vieira F.G."/>
            <person name="Vilella A.J."/>
            <person name="Villasante A."/>
            <person name="Walenz B."/>
            <person name="Wang J."/>
            <person name="Wasserman M."/>
            <person name="Watts T."/>
            <person name="Wilson D."/>
            <person name="Wilson R.K."/>
            <person name="Wing R.A."/>
            <person name="Wolfner M.F."/>
            <person name="Wong A."/>
            <person name="Wong G.K."/>
            <person name="Wu C.I."/>
            <person name="Wu G."/>
            <person name="Yamamoto D."/>
            <person name="Yang H.P."/>
            <person name="Yang S.P."/>
            <person name="Yorke J.A."/>
            <person name="Yoshida K."/>
            <person name="Zdobnov E."/>
            <person name="Zhang P."/>
            <person name="Zhang Y."/>
            <person name="Zimin A.V."/>
            <person name="Baldwin J."/>
            <person name="Abdouelleil A."/>
            <person name="Abdulkadir J."/>
            <person name="Abebe A."/>
            <person name="Abera B."/>
            <person name="Abreu J."/>
            <person name="Acer S.C."/>
            <person name="Aftuck L."/>
            <person name="Alexander A."/>
            <person name="An P."/>
            <person name="Anderson E."/>
            <person name="Anderson S."/>
            <person name="Arachi H."/>
            <person name="Azer M."/>
            <person name="Bachantsang P."/>
            <person name="Barry A."/>
            <person name="Bayul T."/>
            <person name="Berlin A."/>
            <person name="Bessette D."/>
            <person name="Bloom T."/>
            <person name="Blye J."/>
            <person name="Boguslavskiy L."/>
            <person name="Bonnet C."/>
            <person name="Boukhgalter B."/>
            <person name="Bourzgui I."/>
            <person name="Brown A."/>
            <person name="Cahill P."/>
            <person name="Channer S."/>
            <person name="Cheshatsang Y."/>
            <person name="Chuda L."/>
            <person name="Citroen M."/>
            <person name="Collymore A."/>
            <person name="Cooke P."/>
            <person name="Costello M."/>
            <person name="D'Aco K."/>
            <person name="Daza R."/>
            <person name="De Haan G."/>
            <person name="DeGray S."/>
            <person name="DeMaso C."/>
            <person name="Dhargay N."/>
            <person name="Dooley K."/>
            <person name="Dooley E."/>
            <person name="Doricent M."/>
            <person name="Dorje P."/>
            <person name="Dorjee K."/>
            <person name="Dupes A."/>
            <person name="Elong R."/>
            <person name="Falk J."/>
            <person name="Farina A."/>
            <person name="Faro S."/>
            <person name="Ferguson D."/>
            <person name="Fisher S."/>
            <person name="Foley C.D."/>
            <person name="Franke A."/>
            <person name="Friedrich D."/>
            <person name="Gadbois L."/>
            <person name="Gearin G."/>
            <person name="Gearin C.R."/>
            <person name="Giannoukos G."/>
            <person name="Goode T."/>
            <person name="Graham J."/>
            <person name="Grandbois E."/>
            <person name="Grewal S."/>
            <person name="Gyaltsen K."/>
            <person name="Hafez N."/>
            <person name="Hagos B."/>
            <person name="Hall J."/>
            <person name="Henson C."/>
            <person name="Hollinger A."/>
            <person name="Honan T."/>
            <person name="Huard M.D."/>
            <person name="Hughes L."/>
            <person name="Hurhula B."/>
            <person name="Husby M.E."/>
            <person name="Kamat A."/>
            <person name="Kanga B."/>
            <person name="Kashin S."/>
            <person name="Khazanovich D."/>
            <person name="Kisner P."/>
            <person name="Lance K."/>
            <person name="Lara M."/>
            <person name="Lee W."/>
            <person name="Lennon N."/>
            <person name="Letendre F."/>
            <person name="LeVine R."/>
            <person name="Lipovsky A."/>
            <person name="Liu X."/>
            <person name="Liu J."/>
            <person name="Liu S."/>
            <person name="Lokyitsang T."/>
            <person name="Lokyitsang Y."/>
            <person name="Lubonja R."/>
            <person name="Lui A."/>
            <person name="MacDonald P."/>
            <person name="Magnisalis V."/>
            <person name="Maru K."/>
            <person name="Matthews C."/>
            <person name="McCusker W."/>
            <person name="McDonough S."/>
            <person name="Mehta T."/>
            <person name="Meldrim J."/>
            <person name="Meneus L."/>
            <person name="Mihai O."/>
            <person name="Mihalev A."/>
            <person name="Mihova T."/>
            <person name="Mittelman R."/>
            <person name="Mlenga V."/>
            <person name="Montmayeur A."/>
            <person name="Mulrain L."/>
            <person name="Navidi A."/>
            <person name="Naylor J."/>
            <person name="Negash T."/>
            <person name="Nguyen T."/>
            <person name="Nguyen N."/>
            <person name="Nicol R."/>
            <person name="Norbu C."/>
            <person name="Norbu N."/>
            <person name="Novod N."/>
            <person name="O'Neill B."/>
            <person name="Osman S."/>
            <person name="Markiewicz E."/>
            <person name="Oyono O.L."/>
            <person name="Patti C."/>
            <person name="Phunkhang P."/>
            <person name="Pierre F."/>
            <person name="Priest M."/>
            <person name="Raghuraman S."/>
            <person name="Rege F."/>
            <person name="Reyes R."/>
            <person name="Rise C."/>
            <person name="Rogov P."/>
            <person name="Ross K."/>
            <person name="Ryan E."/>
            <person name="Settipalli S."/>
            <person name="Shea T."/>
            <person name="Sherpa N."/>
            <person name="Shi L."/>
            <person name="Shih D."/>
            <person name="Sparrow T."/>
            <person name="Spaulding J."/>
            <person name="Stalker J."/>
            <person name="Stange-Thomann N."/>
            <person name="Stavropoulos S."/>
            <person name="Stone C."/>
            <person name="Strader C."/>
            <person name="Tesfaye S."/>
            <person name="Thomson T."/>
            <person name="Thoulutsang Y."/>
            <person name="Thoulutsang D."/>
            <person name="Topham K."/>
            <person name="Topping I."/>
            <person name="Tsamla T."/>
            <person name="Vassiliev H."/>
            <person name="Vo A."/>
            <person name="Wangchuk T."/>
            <person name="Wangdi T."/>
            <person name="Weiand M."/>
            <person name="Wilkinson J."/>
            <person name="Wilson A."/>
            <person name="Yadav S."/>
            <person name="Young G."/>
            <person name="Yu Q."/>
            <person name="Zembek L."/>
            <person name="Zhong D."/>
            <person name="Zimmer A."/>
            <person name="Zwirko Z."/>
            <person name="Jaffe D.B."/>
            <person name="Alvarez P."/>
            <person name="Brockman W."/>
            <person name="Butler J."/>
            <person name="Chin C."/>
            <person name="Gnerre S."/>
            <person name="Grabherr M."/>
            <person name="Kleber M."/>
            <person name="Mauceli E."/>
            <person name="MacCallum I."/>
        </authorList>
    </citation>
    <scope>NUCLEOTIDE SEQUENCE [LARGE SCALE GENOMIC DNA]</scope>
    <source>
        <strain evidence="3">Tucson 14030-0811.24</strain>
    </source>
</reference>
<dbReference type="InParanoid" id="A0A0Q9X6B2"/>
<dbReference type="PANTHER" id="PTHR20898:SF0">
    <property type="entry name" value="DAEDALUS ON 3-RELATED"/>
    <property type="match status" value="1"/>
</dbReference>
<evidence type="ECO:0000313" key="3">
    <source>
        <dbReference type="Proteomes" id="UP000007798"/>
    </source>
</evidence>
<name>A0A0Q9X6B2_DROWI</name>
<evidence type="ECO:0000313" key="2">
    <source>
        <dbReference type="EMBL" id="KRF99735.1"/>
    </source>
</evidence>
<feature type="signal peptide" evidence="1">
    <location>
        <begin position="1"/>
        <end position="23"/>
    </location>
</feature>
<proteinExistence type="predicted"/>
<keyword evidence="1" id="KW-0732">Signal</keyword>
<dbReference type="PANTHER" id="PTHR20898">
    <property type="entry name" value="DAEDALUS ON 3-RELATED-RELATED"/>
    <property type="match status" value="1"/>
</dbReference>
<keyword evidence="3" id="KW-1185">Reference proteome</keyword>
<dbReference type="InterPro" id="IPR010512">
    <property type="entry name" value="DUF1091"/>
</dbReference>
<dbReference type="OrthoDB" id="7834078at2759"/>
<dbReference type="AlphaFoldDB" id="A0A0Q9X6B2"/>
<dbReference type="Pfam" id="PF06477">
    <property type="entry name" value="DUF1091"/>
    <property type="match status" value="1"/>
</dbReference>
<sequence length="172" mass="19540">MNRIVVFIGILAILLNGIELNDAVVFKLTNFECESYNQSWVVIHTCRLKVMKRNQIGGYFNATILHPASVISVNGQVYKKANGYKPWVIATKFDACRFITNYNYNLIAKVVGVLFLEFTNLNHSCPYNVSCLMYSITILISHIFFDFTGITNNEWILSKTRTLDPSHAYGGL</sequence>
<evidence type="ECO:0000256" key="1">
    <source>
        <dbReference type="SAM" id="SignalP"/>
    </source>
</evidence>